<name>A0A2H3BJ91_9AGAR</name>
<keyword evidence="3" id="KW-1185">Reference proteome</keyword>
<dbReference type="Proteomes" id="UP000218334">
    <property type="component" value="Unassembled WGS sequence"/>
</dbReference>
<dbReference type="AlphaFoldDB" id="A0A2H3BJ91"/>
<gene>
    <name evidence="2" type="ORF">ARMSODRAFT_980075</name>
</gene>
<protein>
    <submittedName>
        <fullName evidence="2">Uncharacterized protein</fullName>
    </submittedName>
</protein>
<evidence type="ECO:0000256" key="1">
    <source>
        <dbReference type="SAM" id="MobiDB-lite"/>
    </source>
</evidence>
<evidence type="ECO:0000313" key="2">
    <source>
        <dbReference type="EMBL" id="PBK63126.1"/>
    </source>
</evidence>
<accession>A0A2H3BJ91</accession>
<dbReference type="EMBL" id="KZ293460">
    <property type="protein sequence ID" value="PBK63126.1"/>
    <property type="molecule type" value="Genomic_DNA"/>
</dbReference>
<feature type="region of interest" description="Disordered" evidence="1">
    <location>
        <begin position="102"/>
        <end position="123"/>
    </location>
</feature>
<reference evidence="3" key="1">
    <citation type="journal article" date="2017" name="Nat. Ecol. Evol.">
        <title>Genome expansion and lineage-specific genetic innovations in the forest pathogenic fungi Armillaria.</title>
        <authorList>
            <person name="Sipos G."/>
            <person name="Prasanna A.N."/>
            <person name="Walter M.C."/>
            <person name="O'Connor E."/>
            <person name="Balint B."/>
            <person name="Krizsan K."/>
            <person name="Kiss B."/>
            <person name="Hess J."/>
            <person name="Varga T."/>
            <person name="Slot J."/>
            <person name="Riley R."/>
            <person name="Boka B."/>
            <person name="Rigling D."/>
            <person name="Barry K."/>
            <person name="Lee J."/>
            <person name="Mihaltcheva S."/>
            <person name="LaButti K."/>
            <person name="Lipzen A."/>
            <person name="Waldron R."/>
            <person name="Moloney N.M."/>
            <person name="Sperisen C."/>
            <person name="Kredics L."/>
            <person name="Vagvoelgyi C."/>
            <person name="Patrignani A."/>
            <person name="Fitzpatrick D."/>
            <person name="Nagy I."/>
            <person name="Doyle S."/>
            <person name="Anderson J.B."/>
            <person name="Grigoriev I.V."/>
            <person name="Gueldener U."/>
            <person name="Muensterkoetter M."/>
            <person name="Nagy L.G."/>
        </authorList>
    </citation>
    <scope>NUCLEOTIDE SEQUENCE [LARGE SCALE GENOMIC DNA]</scope>
    <source>
        <strain evidence="3">28-4</strain>
    </source>
</reference>
<organism evidence="2 3">
    <name type="scientific">Armillaria solidipes</name>
    <dbReference type="NCBI Taxonomy" id="1076256"/>
    <lineage>
        <taxon>Eukaryota</taxon>
        <taxon>Fungi</taxon>
        <taxon>Dikarya</taxon>
        <taxon>Basidiomycota</taxon>
        <taxon>Agaricomycotina</taxon>
        <taxon>Agaricomycetes</taxon>
        <taxon>Agaricomycetidae</taxon>
        <taxon>Agaricales</taxon>
        <taxon>Marasmiineae</taxon>
        <taxon>Physalacriaceae</taxon>
        <taxon>Armillaria</taxon>
    </lineage>
</organism>
<evidence type="ECO:0000313" key="3">
    <source>
        <dbReference type="Proteomes" id="UP000218334"/>
    </source>
</evidence>
<proteinExistence type="predicted"/>
<sequence length="194" mass="21249">MLDLTWHKTFPIKPRLRYNSIYHSSESNNSQLHHLSYCVSSTKGDGNLVVKCCERFSQEVCYAQNHARGDAGVPVLRAEYGLTVKDAARLQMMPSEDGPWRLRLAQEDSPGGSTPPNDAGHELQAHVSGDVDAPRTVKHSGEHLDLAVGYYSSGRGSQSGASMSLPTHAAERIVETMDGTHRPDVNVSSYPCSR</sequence>